<sequence length="131" mass="15007">MSNFEKPGGDIGMLKSARVHEVTNAVCPFILEIQEYRQPSAWLLFQQNAIQNTFDEPIKIVCCFKLPMNTLVVLTTVLLLFSSHFKLKRRISIKDSAELLAMWPFKVGKLFSLPCQELFSEALLVYSTYMV</sequence>
<gene>
    <name evidence="1" type="ORF">Nepgr_008850</name>
</gene>
<dbReference type="AlphaFoldDB" id="A0AAD3S9F1"/>
<dbReference type="EMBL" id="BSYO01000007">
    <property type="protein sequence ID" value="GMH07010.1"/>
    <property type="molecule type" value="Genomic_DNA"/>
</dbReference>
<name>A0AAD3S9F1_NEPGR</name>
<keyword evidence="2" id="KW-1185">Reference proteome</keyword>
<dbReference type="Proteomes" id="UP001279734">
    <property type="component" value="Unassembled WGS sequence"/>
</dbReference>
<evidence type="ECO:0000313" key="2">
    <source>
        <dbReference type="Proteomes" id="UP001279734"/>
    </source>
</evidence>
<organism evidence="1 2">
    <name type="scientific">Nepenthes gracilis</name>
    <name type="common">Slender pitcher plant</name>
    <dbReference type="NCBI Taxonomy" id="150966"/>
    <lineage>
        <taxon>Eukaryota</taxon>
        <taxon>Viridiplantae</taxon>
        <taxon>Streptophyta</taxon>
        <taxon>Embryophyta</taxon>
        <taxon>Tracheophyta</taxon>
        <taxon>Spermatophyta</taxon>
        <taxon>Magnoliopsida</taxon>
        <taxon>eudicotyledons</taxon>
        <taxon>Gunneridae</taxon>
        <taxon>Pentapetalae</taxon>
        <taxon>Caryophyllales</taxon>
        <taxon>Nepenthaceae</taxon>
        <taxon>Nepenthes</taxon>
    </lineage>
</organism>
<accession>A0AAD3S9F1</accession>
<evidence type="ECO:0000313" key="1">
    <source>
        <dbReference type="EMBL" id="GMH07010.1"/>
    </source>
</evidence>
<protein>
    <submittedName>
        <fullName evidence="1">Uncharacterized protein</fullName>
    </submittedName>
</protein>
<reference evidence="1" key="1">
    <citation type="submission" date="2023-05" db="EMBL/GenBank/DDBJ databases">
        <title>Nepenthes gracilis genome sequencing.</title>
        <authorList>
            <person name="Fukushima K."/>
        </authorList>
    </citation>
    <scope>NUCLEOTIDE SEQUENCE</scope>
    <source>
        <strain evidence="1">SING2019-196</strain>
    </source>
</reference>
<comment type="caution">
    <text evidence="1">The sequence shown here is derived from an EMBL/GenBank/DDBJ whole genome shotgun (WGS) entry which is preliminary data.</text>
</comment>
<proteinExistence type="predicted"/>